<keyword evidence="6" id="KW-0732">Signal</keyword>
<proteinExistence type="inferred from homology"/>
<dbReference type="GO" id="GO:0009254">
    <property type="term" value="P:peptidoglycan turnover"/>
    <property type="evidence" value="ECO:0007669"/>
    <property type="project" value="TreeGrafter"/>
</dbReference>
<dbReference type="GO" id="GO:0004563">
    <property type="term" value="F:beta-N-acetylhexosaminidase activity"/>
    <property type="evidence" value="ECO:0007669"/>
    <property type="project" value="UniProtKB-EC"/>
</dbReference>
<dbReference type="AlphaFoldDB" id="A0AB35Y0Z1"/>
<organism evidence="8 9">
    <name type="scientific">Faecalibacterium wellingii</name>
    <dbReference type="NCBI Taxonomy" id="2929491"/>
    <lineage>
        <taxon>Bacteria</taxon>
        <taxon>Bacillati</taxon>
        <taxon>Bacillota</taxon>
        <taxon>Clostridia</taxon>
        <taxon>Eubacteriales</taxon>
        <taxon>Oscillospiraceae</taxon>
        <taxon>Faecalibacterium</taxon>
    </lineage>
</organism>
<dbReference type="Gene3D" id="3.20.20.300">
    <property type="entry name" value="Glycoside hydrolase, family 3, N-terminal domain"/>
    <property type="match status" value="1"/>
</dbReference>
<feature type="domain" description="Glycoside hydrolase family 3 N-terminal" evidence="7">
    <location>
        <begin position="40"/>
        <end position="370"/>
    </location>
</feature>
<protein>
    <recommendedName>
        <fullName evidence="3">beta-N-acetylhexosaminidase</fullName>
        <ecNumber evidence="3">3.2.1.52</ecNumber>
    </recommendedName>
</protein>
<dbReference type="NCBIfam" id="NF003740">
    <property type="entry name" value="PRK05337.1"/>
    <property type="match status" value="1"/>
</dbReference>
<evidence type="ECO:0000256" key="5">
    <source>
        <dbReference type="ARBA" id="ARBA00023295"/>
    </source>
</evidence>
<dbReference type="PRINTS" id="PR00133">
    <property type="entry name" value="GLHYDRLASE3"/>
</dbReference>
<comment type="caution">
    <text evidence="8">The sequence shown here is derived from an EMBL/GenBank/DDBJ whole genome shotgun (WGS) entry which is preliminary data.</text>
</comment>
<evidence type="ECO:0000256" key="1">
    <source>
        <dbReference type="ARBA" id="ARBA00001231"/>
    </source>
</evidence>
<dbReference type="InterPro" id="IPR001764">
    <property type="entry name" value="Glyco_hydro_3_N"/>
</dbReference>
<evidence type="ECO:0000256" key="4">
    <source>
        <dbReference type="ARBA" id="ARBA00022801"/>
    </source>
</evidence>
<dbReference type="EMBL" id="JBBFGL010000001">
    <property type="protein sequence ID" value="MEJ5194899.1"/>
    <property type="molecule type" value="Genomic_DNA"/>
</dbReference>
<name>A0AB35Y0Z1_9FIRM</name>
<dbReference type="RefSeq" id="WP_339394648.1">
    <property type="nucleotide sequence ID" value="NZ_JBBFGL010000001.1"/>
</dbReference>
<keyword evidence="4 8" id="KW-0378">Hydrolase</keyword>
<sequence length="396" mass="41870">MKQFWKRAAVAIVSLALLAGMPPAAGAASDEVEAALASMTLREKVGQLFAVRPEALDFEQRSGGMKLTCSMREHLRSYPVGGIVLFATNISSQSQMTALIRDFQRSAGNSLLVAVDEEGGPVARLANSSAFDLPKFPSASAIGTTGDPEQARTMGRTIGGYLKHYGFNLDLAPVADVNSNPLNPVIGRRAFSSDPDVTAGMVRAAVQGFHEAGMLCTLKHFPGHGDTLEDSHAGTATSTKTWEEMKAVELLPFEAGIAAGADVVMAAHITTPNATEDGLPASLSYTMLTERLRGELGFTGVICTDGLGMKAITDHYSLAEAAIAALDAGADLLLLPADLQEAFDGVVAAVESGRISEERLDESVRRILTLKEKAGLSLRASTPADTLLDRLSRLWN</sequence>
<dbReference type="PANTHER" id="PTHR30480:SF13">
    <property type="entry name" value="BETA-HEXOSAMINIDASE"/>
    <property type="match status" value="1"/>
</dbReference>
<comment type="similarity">
    <text evidence="2">Belongs to the glycosyl hydrolase 3 family.</text>
</comment>
<dbReference type="Proteomes" id="UP001373196">
    <property type="component" value="Unassembled WGS sequence"/>
</dbReference>
<feature type="signal peptide" evidence="6">
    <location>
        <begin position="1"/>
        <end position="27"/>
    </location>
</feature>
<accession>A0AB35Y0Z1</accession>
<dbReference type="InterPro" id="IPR036962">
    <property type="entry name" value="Glyco_hydro_3_N_sf"/>
</dbReference>
<evidence type="ECO:0000313" key="9">
    <source>
        <dbReference type="Proteomes" id="UP001373196"/>
    </source>
</evidence>
<dbReference type="Pfam" id="PF00933">
    <property type="entry name" value="Glyco_hydro_3"/>
    <property type="match status" value="1"/>
</dbReference>
<dbReference type="InterPro" id="IPR017853">
    <property type="entry name" value="GH"/>
</dbReference>
<feature type="chain" id="PRO_5044240947" description="beta-N-acetylhexosaminidase" evidence="6">
    <location>
        <begin position="28"/>
        <end position="396"/>
    </location>
</feature>
<evidence type="ECO:0000256" key="2">
    <source>
        <dbReference type="ARBA" id="ARBA00005336"/>
    </source>
</evidence>
<evidence type="ECO:0000313" key="8">
    <source>
        <dbReference type="EMBL" id="MEJ5194899.1"/>
    </source>
</evidence>
<comment type="catalytic activity">
    <reaction evidence="1">
        <text>Hydrolysis of terminal non-reducing N-acetyl-D-hexosamine residues in N-acetyl-beta-D-hexosaminides.</text>
        <dbReference type="EC" id="3.2.1.52"/>
    </reaction>
</comment>
<dbReference type="GO" id="GO:0005975">
    <property type="term" value="P:carbohydrate metabolic process"/>
    <property type="evidence" value="ECO:0007669"/>
    <property type="project" value="InterPro"/>
</dbReference>
<dbReference type="InterPro" id="IPR050226">
    <property type="entry name" value="NagZ_Beta-hexosaminidase"/>
</dbReference>
<dbReference type="SUPFAM" id="SSF51445">
    <property type="entry name" value="(Trans)glycosidases"/>
    <property type="match status" value="1"/>
</dbReference>
<evidence type="ECO:0000256" key="6">
    <source>
        <dbReference type="SAM" id="SignalP"/>
    </source>
</evidence>
<dbReference type="EC" id="3.2.1.52" evidence="3"/>
<evidence type="ECO:0000256" key="3">
    <source>
        <dbReference type="ARBA" id="ARBA00012663"/>
    </source>
</evidence>
<keyword evidence="5 8" id="KW-0326">Glycosidase</keyword>
<reference evidence="8" key="1">
    <citation type="submission" date="2024-03" db="EMBL/GenBank/DDBJ databases">
        <authorList>
            <person name="Plomp N."/>
            <person name="Harmsen H.J."/>
        </authorList>
    </citation>
    <scope>NUCLEOTIDE SEQUENCE</scope>
    <source>
        <strain evidence="8">HTF-128</strain>
    </source>
</reference>
<gene>
    <name evidence="8" type="primary">nagZ</name>
    <name evidence="8" type="ORF">WF834_01700</name>
</gene>
<dbReference type="PANTHER" id="PTHR30480">
    <property type="entry name" value="BETA-HEXOSAMINIDASE-RELATED"/>
    <property type="match status" value="1"/>
</dbReference>
<evidence type="ECO:0000259" key="7">
    <source>
        <dbReference type="Pfam" id="PF00933"/>
    </source>
</evidence>